<feature type="chain" id="PRO_5013200814" evidence="2">
    <location>
        <begin position="24"/>
        <end position="353"/>
    </location>
</feature>
<evidence type="ECO:0000313" key="5">
    <source>
        <dbReference type="Proteomes" id="UP000183997"/>
    </source>
</evidence>
<feature type="domain" description="Copper amine oxidase-like N-terminal" evidence="3">
    <location>
        <begin position="242"/>
        <end position="349"/>
    </location>
</feature>
<gene>
    <name evidence="4" type="ORF">SAMN02745123_00462</name>
</gene>
<dbReference type="Proteomes" id="UP000183997">
    <property type="component" value="Unassembled WGS sequence"/>
</dbReference>
<dbReference type="RefSeq" id="WP_072910662.1">
    <property type="nucleotide sequence ID" value="NZ_FRAR01000005.1"/>
</dbReference>
<dbReference type="STRING" id="1121421.SAMN02745123_00462"/>
<evidence type="ECO:0000259" key="3">
    <source>
        <dbReference type="Pfam" id="PF07833"/>
    </source>
</evidence>
<organism evidence="4 5">
    <name type="scientific">Desulforamulus aeronauticus DSM 10349</name>
    <dbReference type="NCBI Taxonomy" id="1121421"/>
    <lineage>
        <taxon>Bacteria</taxon>
        <taxon>Bacillati</taxon>
        <taxon>Bacillota</taxon>
        <taxon>Clostridia</taxon>
        <taxon>Eubacteriales</taxon>
        <taxon>Peptococcaceae</taxon>
        <taxon>Desulforamulus</taxon>
    </lineage>
</organism>
<dbReference type="InterPro" id="IPR012854">
    <property type="entry name" value="Cu_amine_oxidase-like_N"/>
</dbReference>
<evidence type="ECO:0000256" key="1">
    <source>
        <dbReference type="SAM" id="MobiDB-lite"/>
    </source>
</evidence>
<sequence length="353" mass="37096">MKKSILLSIVLLIVFSFASLANADTTLTLDKASFLPGPDQKVKVYYTTDYPLFDDAWIGIIPPGVPHGSEKEGDAQNITYAYIEDAQYDSSSKKYVELEVPATAGNYDIRMYNTDSPDNDGIELASTPLSVGMSAPTTTTPDTTAPGTVTPGTGTPGTTTPGTTTPSTGQNTTPGTTNTPVTIINNNTTINQNTNTTMNNANTNTNISGSTIANSNIASNNQTNQTTTNDNSIKVSQYVSVQVNGQPLQSDVKPFVNADGRTMLPIRAIAEALGADVKWDEATQTATLTLGAKVVKVTLGQNNILVDGVPVPMDTAAASKDGRTVLPLRAVSEAMGADVGWDPATSTVKLNKQ</sequence>
<dbReference type="InterPro" id="IPR036582">
    <property type="entry name" value="Mao_N_sf"/>
</dbReference>
<dbReference type="EMBL" id="FRAR01000005">
    <property type="protein sequence ID" value="SHK02919.1"/>
    <property type="molecule type" value="Genomic_DNA"/>
</dbReference>
<evidence type="ECO:0000313" key="4">
    <source>
        <dbReference type="EMBL" id="SHK02919.1"/>
    </source>
</evidence>
<feature type="signal peptide" evidence="2">
    <location>
        <begin position="1"/>
        <end position="23"/>
    </location>
</feature>
<protein>
    <submittedName>
        <fullName evidence="4">Copper amine oxidase N-terminal domain-containing protein</fullName>
    </submittedName>
</protein>
<dbReference type="Gene3D" id="3.30.457.10">
    <property type="entry name" value="Copper amine oxidase-like, N-terminal domain"/>
    <property type="match status" value="1"/>
</dbReference>
<dbReference type="OrthoDB" id="268113at2"/>
<keyword evidence="5" id="KW-1185">Reference proteome</keyword>
<name>A0A1M6P4M3_9FIRM</name>
<feature type="region of interest" description="Disordered" evidence="1">
    <location>
        <begin position="134"/>
        <end position="183"/>
    </location>
</feature>
<dbReference type="AlphaFoldDB" id="A0A1M6P4M3"/>
<dbReference type="SUPFAM" id="SSF55383">
    <property type="entry name" value="Copper amine oxidase, domain N"/>
    <property type="match status" value="1"/>
</dbReference>
<accession>A0A1M6P4M3</accession>
<evidence type="ECO:0000256" key="2">
    <source>
        <dbReference type="SAM" id="SignalP"/>
    </source>
</evidence>
<proteinExistence type="predicted"/>
<reference evidence="5" key="1">
    <citation type="submission" date="2016-11" db="EMBL/GenBank/DDBJ databases">
        <authorList>
            <person name="Varghese N."/>
            <person name="Submissions S."/>
        </authorList>
    </citation>
    <scope>NUCLEOTIDE SEQUENCE [LARGE SCALE GENOMIC DNA]</scope>
    <source>
        <strain evidence="5">DSM 10349</strain>
    </source>
</reference>
<keyword evidence="2" id="KW-0732">Signal</keyword>
<dbReference type="Pfam" id="PF07833">
    <property type="entry name" value="Cu_amine_oxidN1"/>
    <property type="match status" value="1"/>
</dbReference>